<dbReference type="RefSeq" id="WP_014737091.1">
    <property type="nucleotide sequence ID" value="NC_017954.1"/>
</dbReference>
<evidence type="ECO:0000256" key="1">
    <source>
        <dbReference type="ARBA" id="ARBA00007073"/>
    </source>
</evidence>
<evidence type="ECO:0008006" key="4">
    <source>
        <dbReference type="Google" id="ProtNLM"/>
    </source>
</evidence>
<dbReference type="KEGG" id="thg:TCELL_0416"/>
<dbReference type="GeneID" id="13012707"/>
<gene>
    <name evidence="2" type="ordered locus">TCELL_0416</name>
</gene>
<dbReference type="InterPro" id="IPR015419">
    <property type="entry name" value="CTAG/Pcc1"/>
</dbReference>
<reference evidence="2 3" key="1">
    <citation type="journal article" date="2012" name="J. Bacteriol.">
        <title>Complete genome sequence of the hyperthermophilic cellulolytic Crenarchaeon 'Thermogladius cellulolyticus' 1633.</title>
        <authorList>
            <person name="Mardanov A.V."/>
            <person name="Kochetkova T.V."/>
            <person name="Beletsky A.V."/>
            <person name="Bonch-Osmolovskaya E.A."/>
            <person name="Ravin N.V."/>
            <person name="Skryabin K.G."/>
        </authorList>
    </citation>
    <scope>NUCLEOTIDE SEQUENCE [LARGE SCALE GENOMIC DNA]</scope>
    <source>
        <strain evidence="3">DSM 22663 / VKM B-2946 / 1633</strain>
    </source>
</reference>
<dbReference type="Gene3D" id="3.30.310.50">
    <property type="entry name" value="Alpha-D-phosphohexomutase, C-terminal domain"/>
    <property type="match status" value="1"/>
</dbReference>
<dbReference type="Pfam" id="PF09341">
    <property type="entry name" value="Pcc1"/>
    <property type="match status" value="1"/>
</dbReference>
<organism evidence="2 3">
    <name type="scientific">Thermogladius calderae (strain DSM 22663 / VKM B-2946 / 1633)</name>
    <dbReference type="NCBI Taxonomy" id="1184251"/>
    <lineage>
        <taxon>Archaea</taxon>
        <taxon>Thermoproteota</taxon>
        <taxon>Thermoprotei</taxon>
        <taxon>Desulfurococcales</taxon>
        <taxon>Desulfurococcaceae</taxon>
        <taxon>Thermogladius</taxon>
    </lineage>
</organism>
<name>I3TDK3_THEC1</name>
<keyword evidence="3" id="KW-1185">Reference proteome</keyword>
<dbReference type="InParanoid" id="I3TDK3"/>
<dbReference type="NCBIfam" id="NF011470">
    <property type="entry name" value="PRK14887.1"/>
    <property type="match status" value="1"/>
</dbReference>
<evidence type="ECO:0000313" key="2">
    <source>
        <dbReference type="EMBL" id="AFK50841.1"/>
    </source>
</evidence>
<proteinExistence type="inferred from homology"/>
<protein>
    <recommendedName>
        <fullName evidence="4">Transcription factor Pcc1</fullName>
    </recommendedName>
</protein>
<dbReference type="Proteomes" id="UP000005270">
    <property type="component" value="Chromosome"/>
</dbReference>
<dbReference type="AlphaFoldDB" id="I3TDK3"/>
<dbReference type="eggNOG" id="arCOG04414">
    <property type="taxonomic scope" value="Archaea"/>
</dbReference>
<evidence type="ECO:0000313" key="3">
    <source>
        <dbReference type="Proteomes" id="UP000005270"/>
    </source>
</evidence>
<dbReference type="STRING" id="1184251.TCELL_0416"/>
<comment type="similarity">
    <text evidence="1">Belongs to the CTAG/PCC1 family.</text>
</comment>
<sequence>MENKVELEVRGLDENITRSIVESLRPEIESLPEACRGELELKESTLRVVVSCTRIGLLRAVVNSIISTISMLMELKAVIEE</sequence>
<dbReference type="HOGENOM" id="CLU_2565919_0_0_2"/>
<dbReference type="EMBL" id="CP003531">
    <property type="protein sequence ID" value="AFK50841.1"/>
    <property type="molecule type" value="Genomic_DNA"/>
</dbReference>
<accession>I3TDK3</accession>